<keyword evidence="3" id="KW-1185">Reference proteome</keyword>
<evidence type="ECO:0000313" key="3">
    <source>
        <dbReference type="Proteomes" id="UP000515570"/>
    </source>
</evidence>
<feature type="domain" description="Aminoglycoside phosphotransferase" evidence="1">
    <location>
        <begin position="47"/>
        <end position="212"/>
    </location>
</feature>
<keyword evidence="2" id="KW-0808">Transferase</keyword>
<sequence>MTTFAPPLSPLARLWHDGDIVPKHPRVRFSSVDTVPVVIHRRSRELTANGPADDETQRLRFLANNAPQSHVLDVEEEFYLCRYVDGTCFDEVTLTPHLIELIAEEFIQLWRLETASTPIPKASRERPIVEPLGFQHLAATPLKALNIGHQYRELVQTAQSLVRRTSTPQRFVHGDLKLDNLIKSENNEISLIDWECSGIGCPEEDMGNFLASVIFYALARSTWAAMTRPNLTTEEGNPSAEAHFQHEVTTAMRETQELSARFLSVLNSCGMSVDKPALSGAVFLSLMCRLQGAIIAGSAPTTVAVVETSLSTIATSGLPTFGAWLEGQQT</sequence>
<gene>
    <name evidence="2" type="ORF">HW450_09085</name>
</gene>
<dbReference type="AlphaFoldDB" id="A0A7G5FD24"/>
<dbReference type="RefSeq" id="WP_182385324.1">
    <property type="nucleotide sequence ID" value="NZ_CP059833.1"/>
</dbReference>
<reference evidence="2 3" key="1">
    <citation type="submission" date="2020-07" db="EMBL/GenBank/DDBJ databases">
        <title>non toxigenic Corynebacterium sp. nov from a clinical source.</title>
        <authorList>
            <person name="Bernier A.-M."/>
            <person name="Bernard K."/>
        </authorList>
    </citation>
    <scope>NUCLEOTIDE SEQUENCE [LARGE SCALE GENOMIC DNA]</scope>
    <source>
        <strain evidence="3">NML 93-0612</strain>
    </source>
</reference>
<dbReference type="GO" id="GO:0016740">
    <property type="term" value="F:transferase activity"/>
    <property type="evidence" value="ECO:0007669"/>
    <property type="project" value="UniProtKB-KW"/>
</dbReference>
<evidence type="ECO:0000313" key="2">
    <source>
        <dbReference type="EMBL" id="QMV84515.1"/>
    </source>
</evidence>
<dbReference type="Gene3D" id="3.90.1200.10">
    <property type="match status" value="1"/>
</dbReference>
<accession>A0A7G5FD24</accession>
<dbReference type="SUPFAM" id="SSF56112">
    <property type="entry name" value="Protein kinase-like (PK-like)"/>
    <property type="match status" value="1"/>
</dbReference>
<organism evidence="2 3">
    <name type="scientific">Corynebacterium hindlerae</name>
    <dbReference type="NCBI Taxonomy" id="699041"/>
    <lineage>
        <taxon>Bacteria</taxon>
        <taxon>Bacillati</taxon>
        <taxon>Actinomycetota</taxon>
        <taxon>Actinomycetes</taxon>
        <taxon>Mycobacteriales</taxon>
        <taxon>Corynebacteriaceae</taxon>
        <taxon>Corynebacterium</taxon>
    </lineage>
</organism>
<dbReference type="Proteomes" id="UP000515570">
    <property type="component" value="Chromosome"/>
</dbReference>
<evidence type="ECO:0000259" key="1">
    <source>
        <dbReference type="Pfam" id="PF01636"/>
    </source>
</evidence>
<dbReference type="InterPro" id="IPR002575">
    <property type="entry name" value="Aminoglycoside_PTrfase"/>
</dbReference>
<protein>
    <submittedName>
        <fullName evidence="2">Phosphotransferase</fullName>
    </submittedName>
</protein>
<name>A0A7G5FD24_9CORY</name>
<proteinExistence type="predicted"/>
<dbReference type="Pfam" id="PF01636">
    <property type="entry name" value="APH"/>
    <property type="match status" value="1"/>
</dbReference>
<dbReference type="EMBL" id="CP059833">
    <property type="protein sequence ID" value="QMV84515.1"/>
    <property type="molecule type" value="Genomic_DNA"/>
</dbReference>
<dbReference type="InterPro" id="IPR011009">
    <property type="entry name" value="Kinase-like_dom_sf"/>
</dbReference>